<dbReference type="PANTHER" id="PTHR19282">
    <property type="entry name" value="TETRASPANIN"/>
    <property type="match status" value="1"/>
</dbReference>
<evidence type="ECO:0000256" key="1">
    <source>
        <dbReference type="ARBA" id="ARBA00004141"/>
    </source>
</evidence>
<evidence type="ECO:0000256" key="2">
    <source>
        <dbReference type="ARBA" id="ARBA00022692"/>
    </source>
</evidence>
<protein>
    <submittedName>
        <fullName evidence="6">Tetraspanin-CD63 receptor</fullName>
    </submittedName>
</protein>
<name>G7YTE3_CLOSI</name>
<dbReference type="Gene3D" id="1.10.1450.10">
    <property type="entry name" value="Tetraspanin"/>
    <property type="match status" value="1"/>
</dbReference>
<evidence type="ECO:0000256" key="5">
    <source>
        <dbReference type="SAM" id="Phobius"/>
    </source>
</evidence>
<dbReference type="PANTHER" id="PTHR19282:SF551">
    <property type="entry name" value="RE08073P-RELATED"/>
    <property type="match status" value="1"/>
</dbReference>
<evidence type="ECO:0000313" key="7">
    <source>
        <dbReference type="Proteomes" id="UP000008909"/>
    </source>
</evidence>
<dbReference type="EMBL" id="DF144189">
    <property type="protein sequence ID" value="GAA56223.1"/>
    <property type="molecule type" value="Genomic_DNA"/>
</dbReference>
<dbReference type="SUPFAM" id="SSF48652">
    <property type="entry name" value="Tetraspanin"/>
    <property type="match status" value="1"/>
</dbReference>
<comment type="subcellular location">
    <subcellularLocation>
        <location evidence="1">Membrane</location>
        <topology evidence="1">Multi-pass membrane protein</topology>
    </subcellularLocation>
</comment>
<dbReference type="GO" id="GO:0005886">
    <property type="term" value="C:plasma membrane"/>
    <property type="evidence" value="ECO:0007669"/>
    <property type="project" value="TreeGrafter"/>
</dbReference>
<evidence type="ECO:0000313" key="6">
    <source>
        <dbReference type="EMBL" id="GAA56223.1"/>
    </source>
</evidence>
<feature type="transmembrane region" description="Helical" evidence="5">
    <location>
        <begin position="106"/>
        <end position="131"/>
    </location>
</feature>
<proteinExistence type="predicted"/>
<feature type="transmembrane region" description="Helical" evidence="5">
    <location>
        <begin position="77"/>
        <end position="99"/>
    </location>
</feature>
<evidence type="ECO:0000256" key="4">
    <source>
        <dbReference type="ARBA" id="ARBA00023136"/>
    </source>
</evidence>
<reference key="2">
    <citation type="submission" date="2011-10" db="EMBL/GenBank/DDBJ databases">
        <title>The genome and transcriptome sequence of Clonorchis sinensis provide insights into the carcinogenic liver fluke.</title>
        <authorList>
            <person name="Wang X."/>
            <person name="Huang Y."/>
            <person name="Chen W."/>
            <person name="Liu H."/>
            <person name="Guo L."/>
            <person name="Chen Y."/>
            <person name="Luo F."/>
            <person name="Zhou W."/>
            <person name="Sun J."/>
            <person name="Mao Q."/>
            <person name="Liang P."/>
            <person name="Zhou C."/>
            <person name="Tian Y."/>
            <person name="Men J."/>
            <person name="Lv X."/>
            <person name="Huang L."/>
            <person name="Zhou J."/>
            <person name="Hu Y."/>
            <person name="Li R."/>
            <person name="Zhang F."/>
            <person name="Lei H."/>
            <person name="Li X."/>
            <person name="Hu X."/>
            <person name="Liang C."/>
            <person name="Xu J."/>
            <person name="Wu Z."/>
            <person name="Yu X."/>
        </authorList>
    </citation>
    <scope>NUCLEOTIDE SEQUENCE</scope>
    <source>
        <strain>Henan</strain>
    </source>
</reference>
<dbReference type="Proteomes" id="UP000008909">
    <property type="component" value="Unassembled WGS sequence"/>
</dbReference>
<organism evidence="6 7">
    <name type="scientific">Clonorchis sinensis</name>
    <name type="common">Chinese liver fluke</name>
    <dbReference type="NCBI Taxonomy" id="79923"/>
    <lineage>
        <taxon>Eukaryota</taxon>
        <taxon>Metazoa</taxon>
        <taxon>Spiralia</taxon>
        <taxon>Lophotrochozoa</taxon>
        <taxon>Platyhelminthes</taxon>
        <taxon>Trematoda</taxon>
        <taxon>Digenea</taxon>
        <taxon>Opisthorchiida</taxon>
        <taxon>Opisthorchiata</taxon>
        <taxon>Opisthorchiidae</taxon>
        <taxon>Clonorchis</taxon>
    </lineage>
</organism>
<dbReference type="InterPro" id="IPR008952">
    <property type="entry name" value="Tetraspanin_EC2_sf"/>
</dbReference>
<feature type="transmembrane region" description="Helical" evidence="5">
    <location>
        <begin position="9"/>
        <end position="34"/>
    </location>
</feature>
<dbReference type="InterPro" id="IPR018499">
    <property type="entry name" value="Tetraspanin/Peripherin"/>
</dbReference>
<dbReference type="Pfam" id="PF00335">
    <property type="entry name" value="Tetraspanin"/>
    <property type="match status" value="1"/>
</dbReference>
<gene>
    <name evidence="6" type="ORF">CLF_110308</name>
</gene>
<accession>G7YTE3</accession>
<keyword evidence="6" id="KW-0675">Receptor</keyword>
<reference evidence="6" key="1">
    <citation type="journal article" date="2011" name="Genome Biol.">
        <title>The draft genome of the carcinogenic human liver fluke Clonorchis sinensis.</title>
        <authorList>
            <person name="Wang X."/>
            <person name="Chen W."/>
            <person name="Huang Y."/>
            <person name="Sun J."/>
            <person name="Men J."/>
            <person name="Liu H."/>
            <person name="Luo F."/>
            <person name="Guo L."/>
            <person name="Lv X."/>
            <person name="Deng C."/>
            <person name="Zhou C."/>
            <person name="Fan Y."/>
            <person name="Li X."/>
            <person name="Huang L."/>
            <person name="Hu Y."/>
            <person name="Liang C."/>
            <person name="Hu X."/>
            <person name="Xu J."/>
            <person name="Yu X."/>
        </authorList>
    </citation>
    <scope>NUCLEOTIDE SEQUENCE [LARGE SCALE GENOMIC DNA]</scope>
    <source>
        <strain evidence="6">Henan</strain>
    </source>
</reference>
<dbReference type="AlphaFoldDB" id="G7YTE3"/>
<keyword evidence="7" id="KW-1185">Reference proteome</keyword>
<evidence type="ECO:0000256" key="3">
    <source>
        <dbReference type="ARBA" id="ARBA00022989"/>
    </source>
</evidence>
<keyword evidence="3 5" id="KW-1133">Transmembrane helix</keyword>
<sequence>MLCNFPCRILLIIVNTVSVLVGLVLLAVGALMIWGQDVVHKLINGFLNPLLQSISVAQDAAQVTELIGRILTATSPIGIALFVLGAVFAIVSIIGYCGACCNYKVLLYLYAALVGVLALAVMVCFSVYFAAKDKIADYVVEVFAKSVKEYQSMEANTADSLLIGLLQPPLKCCGVSSSADFVNLASTDSYGGQSYSDLTAPIPCCMMNDKYQITGAGCPAAFTNVNSYINVGCKEPLKSNFIHYMNYVAYGLIGAFVILEIGQPLCVTVAEDEESVFLSRASCVTNASANETVTHVTGMQEVRELQWCQVFYTQIEAIEISGLGLKRHLPVNELAP</sequence>
<keyword evidence="2 5" id="KW-0812">Transmembrane</keyword>
<dbReference type="CDD" id="cd03156">
    <property type="entry name" value="uroplakin_I_like_LEL"/>
    <property type="match status" value="1"/>
</dbReference>
<keyword evidence="4 5" id="KW-0472">Membrane</keyword>